<evidence type="ECO:0000256" key="1">
    <source>
        <dbReference type="SAM" id="Phobius"/>
    </source>
</evidence>
<keyword evidence="1" id="KW-0472">Membrane</keyword>
<keyword evidence="1" id="KW-1133">Transmembrane helix</keyword>
<reference evidence="2" key="1">
    <citation type="journal article" date="2013" name="BMC Genomics">
        <title>Unscrambling butterfly oogenesis.</title>
        <authorList>
            <person name="Carter J.M."/>
            <person name="Baker S.C."/>
            <person name="Pink R."/>
            <person name="Carter D.R."/>
            <person name="Collins A."/>
            <person name="Tomlin J."/>
            <person name="Gibbs M."/>
            <person name="Breuker C.J."/>
        </authorList>
    </citation>
    <scope>NUCLEOTIDE SEQUENCE</scope>
    <source>
        <tissue evidence="2">Ovary</tissue>
    </source>
</reference>
<protein>
    <submittedName>
        <fullName evidence="2">Uncharacterized protein</fullName>
    </submittedName>
</protein>
<name>S4NKX2_9NEOP</name>
<feature type="transmembrane region" description="Helical" evidence="1">
    <location>
        <begin position="20"/>
        <end position="42"/>
    </location>
</feature>
<reference evidence="2" key="2">
    <citation type="submission" date="2013-05" db="EMBL/GenBank/DDBJ databases">
        <authorList>
            <person name="Carter J.-M."/>
            <person name="Baker S.C."/>
            <person name="Pink R."/>
            <person name="Carter D.R.F."/>
            <person name="Collins A."/>
            <person name="Tomlin J."/>
            <person name="Gibbs M."/>
            <person name="Breuker C.J."/>
        </authorList>
    </citation>
    <scope>NUCLEOTIDE SEQUENCE</scope>
    <source>
        <tissue evidence="2">Ovary</tissue>
    </source>
</reference>
<sequence>MQNVFRIKISDCDNSGRNFAQVWVIFIRGVGVWCLGHIPIMFKNKIDLTQNTYRGVACQKYARLCVCVISN</sequence>
<organism evidence="2">
    <name type="scientific">Pararge aegeria</name>
    <name type="common">speckled wood butterfly</name>
    <dbReference type="NCBI Taxonomy" id="116150"/>
    <lineage>
        <taxon>Eukaryota</taxon>
        <taxon>Metazoa</taxon>
        <taxon>Ecdysozoa</taxon>
        <taxon>Arthropoda</taxon>
        <taxon>Hexapoda</taxon>
        <taxon>Insecta</taxon>
        <taxon>Pterygota</taxon>
        <taxon>Neoptera</taxon>
        <taxon>Endopterygota</taxon>
        <taxon>Lepidoptera</taxon>
        <taxon>Glossata</taxon>
        <taxon>Ditrysia</taxon>
        <taxon>Papilionoidea</taxon>
        <taxon>Nymphalidae</taxon>
        <taxon>Satyrinae</taxon>
        <taxon>Satyrini</taxon>
        <taxon>Parargina</taxon>
        <taxon>Pararge</taxon>
    </lineage>
</organism>
<dbReference type="AlphaFoldDB" id="S4NKX2"/>
<dbReference type="EMBL" id="GAIX01014841">
    <property type="protein sequence ID" value="JAA77719.1"/>
    <property type="molecule type" value="Transcribed_RNA"/>
</dbReference>
<accession>S4NKX2</accession>
<evidence type="ECO:0000313" key="2">
    <source>
        <dbReference type="EMBL" id="JAA77719.1"/>
    </source>
</evidence>
<proteinExistence type="predicted"/>
<keyword evidence="1" id="KW-0812">Transmembrane</keyword>